<keyword evidence="2" id="KW-0472">Membrane</keyword>
<feature type="transmembrane region" description="Helical" evidence="2">
    <location>
        <begin position="30"/>
        <end position="53"/>
    </location>
</feature>
<dbReference type="InterPro" id="IPR003898">
    <property type="entry name" value="Borpert_toxA"/>
</dbReference>
<comment type="caution">
    <text evidence="3">The sequence shown here is derived from an EMBL/GenBank/DDBJ whole genome shotgun (WGS) entry which is preliminary data.</text>
</comment>
<evidence type="ECO:0000313" key="4">
    <source>
        <dbReference type="Proteomes" id="UP000603227"/>
    </source>
</evidence>
<feature type="region of interest" description="Disordered" evidence="1">
    <location>
        <begin position="1"/>
        <end position="25"/>
    </location>
</feature>
<keyword evidence="2" id="KW-1133">Transmembrane helix</keyword>
<dbReference type="Gene3D" id="3.90.210.10">
    <property type="entry name" value="Heat-Labile Enterotoxin, subunit A"/>
    <property type="match status" value="1"/>
</dbReference>
<dbReference type="AlphaFoldDB" id="A0A919GBJ8"/>
<organism evidence="3 4">
    <name type="scientific">Streptomyces capitiformicae</name>
    <dbReference type="NCBI Taxonomy" id="2014920"/>
    <lineage>
        <taxon>Bacteria</taxon>
        <taxon>Bacillati</taxon>
        <taxon>Actinomycetota</taxon>
        <taxon>Actinomycetes</taxon>
        <taxon>Kitasatosporales</taxon>
        <taxon>Streptomycetaceae</taxon>
        <taxon>Streptomyces</taxon>
    </lineage>
</organism>
<dbReference type="Proteomes" id="UP000603227">
    <property type="component" value="Unassembled WGS sequence"/>
</dbReference>
<reference evidence="3" key="2">
    <citation type="submission" date="2020-09" db="EMBL/GenBank/DDBJ databases">
        <authorList>
            <person name="Sun Q."/>
            <person name="Zhou Y."/>
        </authorList>
    </citation>
    <scope>NUCLEOTIDE SEQUENCE</scope>
    <source>
        <strain evidence="3">CGMCC 4.7403</strain>
    </source>
</reference>
<protein>
    <submittedName>
        <fullName evidence="3">Uncharacterized protein</fullName>
    </submittedName>
</protein>
<proteinExistence type="predicted"/>
<evidence type="ECO:0000256" key="2">
    <source>
        <dbReference type="SAM" id="Phobius"/>
    </source>
</evidence>
<gene>
    <name evidence="3" type="ORF">GCM10017771_02400</name>
</gene>
<name>A0A919GBJ8_9ACTN</name>
<evidence type="ECO:0000313" key="3">
    <source>
        <dbReference type="EMBL" id="GHH81183.1"/>
    </source>
</evidence>
<dbReference type="RefSeq" id="WP_189780457.1">
    <property type="nucleotide sequence ID" value="NZ_BNAT01000001.1"/>
</dbReference>
<dbReference type="EMBL" id="BNAT01000001">
    <property type="protein sequence ID" value="GHH81183.1"/>
    <property type="molecule type" value="Genomic_DNA"/>
</dbReference>
<sequence length="322" mass="35294">MSSTLAPPEPVPIGEQRTAFRPRTRPRPRVIASVVSTVMLALCATLLGPLGVVGTARADGDPCPGGAASGSGGEWCSSLRNQNLNAERQFPANLYRGDSRSPDVIFRDGFTARGSNNDLVNHVTGDRSLTSNYISTSGSQSEAERFARSQGQNNLATVAMEPRCTRGQFLARLFIPGIGPFLASQCQAGQITAHTYVYVIDPTWASNALNVVDQLERERPDLAKRYESQDEWAYVHHIPNYAIVGVRVYRMTAHESNGFLDLRRPITFDYESFVANPHHVAARVEYDPANDGYAHWGFDTDLISDDANGYTRGCNPITQCRG</sequence>
<dbReference type="GO" id="GO:0005576">
    <property type="term" value="C:extracellular region"/>
    <property type="evidence" value="ECO:0007669"/>
    <property type="project" value="InterPro"/>
</dbReference>
<reference evidence="3" key="1">
    <citation type="journal article" date="2014" name="Int. J. Syst. Evol. Microbiol.">
        <title>Complete genome sequence of Corynebacterium casei LMG S-19264T (=DSM 44701T), isolated from a smear-ripened cheese.</title>
        <authorList>
            <consortium name="US DOE Joint Genome Institute (JGI-PGF)"/>
            <person name="Walter F."/>
            <person name="Albersmeier A."/>
            <person name="Kalinowski J."/>
            <person name="Ruckert C."/>
        </authorList>
    </citation>
    <scope>NUCLEOTIDE SEQUENCE</scope>
    <source>
        <strain evidence="3">CGMCC 4.7403</strain>
    </source>
</reference>
<keyword evidence="4" id="KW-1185">Reference proteome</keyword>
<accession>A0A919GBJ8</accession>
<keyword evidence="2" id="KW-0812">Transmembrane</keyword>
<dbReference type="GO" id="GO:0003950">
    <property type="term" value="F:NAD+ poly-ADP-ribosyltransferase activity"/>
    <property type="evidence" value="ECO:0007669"/>
    <property type="project" value="InterPro"/>
</dbReference>
<dbReference type="Pfam" id="PF02917">
    <property type="entry name" value="Pertussis_S1"/>
    <property type="match status" value="1"/>
</dbReference>
<evidence type="ECO:0000256" key="1">
    <source>
        <dbReference type="SAM" id="MobiDB-lite"/>
    </source>
</evidence>
<dbReference type="SUPFAM" id="SSF56399">
    <property type="entry name" value="ADP-ribosylation"/>
    <property type="match status" value="2"/>
</dbReference>